<feature type="transmembrane region" description="Helical" evidence="1">
    <location>
        <begin position="176"/>
        <end position="199"/>
    </location>
</feature>
<feature type="transmembrane region" description="Helical" evidence="1">
    <location>
        <begin position="288"/>
        <end position="307"/>
    </location>
</feature>
<organism evidence="2 3">
    <name type="scientific">Rhodanobacter soli</name>
    <dbReference type="NCBI Taxonomy" id="590609"/>
    <lineage>
        <taxon>Bacteria</taxon>
        <taxon>Pseudomonadati</taxon>
        <taxon>Pseudomonadota</taxon>
        <taxon>Gammaproteobacteria</taxon>
        <taxon>Lysobacterales</taxon>
        <taxon>Rhodanobacteraceae</taxon>
        <taxon>Rhodanobacter</taxon>
    </lineage>
</organism>
<proteinExistence type="predicted"/>
<keyword evidence="1" id="KW-1133">Transmembrane helix</keyword>
<feature type="transmembrane region" description="Helical" evidence="1">
    <location>
        <begin position="121"/>
        <end position="140"/>
    </location>
</feature>
<feature type="transmembrane region" description="Helical" evidence="1">
    <location>
        <begin position="152"/>
        <end position="170"/>
    </location>
</feature>
<reference evidence="2 3" key="1">
    <citation type="submission" date="2024-06" db="EMBL/GenBank/DDBJ databases">
        <title>Sorghum-associated microbial communities from plants grown in Nebraska, USA.</title>
        <authorList>
            <person name="Schachtman D."/>
        </authorList>
    </citation>
    <scope>NUCLEOTIDE SEQUENCE [LARGE SCALE GENOMIC DNA]</scope>
    <source>
        <strain evidence="2 3">1757</strain>
    </source>
</reference>
<dbReference type="RefSeq" id="WP_354547690.1">
    <property type="nucleotide sequence ID" value="NZ_JBEPSD010000001.1"/>
</dbReference>
<dbReference type="Pfam" id="PF06772">
    <property type="entry name" value="LtrA"/>
    <property type="match status" value="1"/>
</dbReference>
<keyword evidence="1" id="KW-0812">Transmembrane</keyword>
<feature type="transmembrane region" description="Helical" evidence="1">
    <location>
        <begin position="57"/>
        <end position="77"/>
    </location>
</feature>
<comment type="caution">
    <text evidence="2">The sequence shown here is derived from an EMBL/GenBank/DDBJ whole genome shotgun (WGS) entry which is preliminary data.</text>
</comment>
<feature type="transmembrane region" description="Helical" evidence="1">
    <location>
        <begin position="319"/>
        <end position="340"/>
    </location>
</feature>
<feature type="transmembrane region" description="Helical" evidence="1">
    <location>
        <begin position="89"/>
        <end position="109"/>
    </location>
</feature>
<dbReference type="Proteomes" id="UP001549251">
    <property type="component" value="Unassembled WGS sequence"/>
</dbReference>
<feature type="transmembrane region" description="Helical" evidence="1">
    <location>
        <begin position="246"/>
        <end position="267"/>
    </location>
</feature>
<keyword evidence="3" id="KW-1185">Reference proteome</keyword>
<keyword evidence="1" id="KW-0472">Membrane</keyword>
<evidence type="ECO:0000256" key="1">
    <source>
        <dbReference type="SAM" id="Phobius"/>
    </source>
</evidence>
<dbReference type="InterPro" id="IPR010640">
    <property type="entry name" value="Low_temperature_requirement_A"/>
</dbReference>
<name>A0ABV2PVN3_9GAMM</name>
<dbReference type="PANTHER" id="PTHR36840:SF1">
    <property type="entry name" value="BLL5714 PROTEIN"/>
    <property type="match status" value="1"/>
</dbReference>
<sequence length="410" mass="44411">MSISPPADRARPARRSLLRSRTAGGPVRVTNIELFFDLVFVYAVTQLSHTLLHGLNAVGALQVLLLFLAVWWVWVFTSWVTNWLDPERPLVRLLLLALMLAGLLLSMALPEAFGERGLLFAGAYVFMQVGRTLFVLWALGDDAPANTRNFQRIAVWLAVSGALWLLGGWLDGKERALLWVAALALEYTGPALAFAVPGLGRSSTADWDIDGGHLAERCSLFVIIALGESVLVTGSSFADATWQPQAVLAFVSAFVGSVAMWWIYFDLGAERGSHAIRHSADPGRKARAAYTYLHLLIVAGIIVGAVADELTLRDARQRVDAISGAVLLGGPMLYLAGNAWFKKTVNDTHLPLSHLVGLGLLAALAAVLIRQPLSVFALGLATSSVLLLVAAWETVSLRHLRRRLHESSSA</sequence>
<evidence type="ECO:0000313" key="3">
    <source>
        <dbReference type="Proteomes" id="UP001549251"/>
    </source>
</evidence>
<dbReference type="EMBL" id="JBEPSD010000001">
    <property type="protein sequence ID" value="MET4568898.1"/>
    <property type="molecule type" value="Genomic_DNA"/>
</dbReference>
<feature type="transmembrane region" description="Helical" evidence="1">
    <location>
        <begin position="375"/>
        <end position="395"/>
    </location>
</feature>
<feature type="transmembrane region" description="Helical" evidence="1">
    <location>
        <begin position="352"/>
        <end position="369"/>
    </location>
</feature>
<accession>A0ABV2PVN3</accession>
<protein>
    <submittedName>
        <fullName evidence="2">Low temperature requirement protein LtrA</fullName>
    </submittedName>
</protein>
<evidence type="ECO:0000313" key="2">
    <source>
        <dbReference type="EMBL" id="MET4568898.1"/>
    </source>
</evidence>
<gene>
    <name evidence="2" type="ORF">ABIE04_001225</name>
</gene>
<dbReference type="PANTHER" id="PTHR36840">
    <property type="entry name" value="BLL5714 PROTEIN"/>
    <property type="match status" value="1"/>
</dbReference>